<protein>
    <submittedName>
        <fullName evidence="1">Heterokaryon incompatibility protein-domain-containing protein</fullName>
    </submittedName>
</protein>
<proteinExistence type="predicted"/>
<keyword evidence="2" id="KW-1185">Reference proteome</keyword>
<organism evidence="1 2">
    <name type="scientific">Hypoxylon rubiginosum</name>
    <dbReference type="NCBI Taxonomy" id="110542"/>
    <lineage>
        <taxon>Eukaryota</taxon>
        <taxon>Fungi</taxon>
        <taxon>Dikarya</taxon>
        <taxon>Ascomycota</taxon>
        <taxon>Pezizomycotina</taxon>
        <taxon>Sordariomycetes</taxon>
        <taxon>Xylariomycetidae</taxon>
        <taxon>Xylariales</taxon>
        <taxon>Hypoxylaceae</taxon>
        <taxon>Hypoxylon</taxon>
    </lineage>
</organism>
<comment type="caution">
    <text evidence="1">The sequence shown here is derived from an EMBL/GenBank/DDBJ whole genome shotgun (WGS) entry which is preliminary data.</text>
</comment>
<evidence type="ECO:0000313" key="1">
    <source>
        <dbReference type="EMBL" id="KAI6082605.1"/>
    </source>
</evidence>
<gene>
    <name evidence="1" type="ORF">F4821DRAFT_207903</name>
</gene>
<reference evidence="1 2" key="1">
    <citation type="journal article" date="2022" name="New Phytol.">
        <title>Ecological generalism drives hyperdiversity of secondary metabolite gene clusters in xylarialean endophytes.</title>
        <authorList>
            <person name="Franco M.E.E."/>
            <person name="Wisecaver J.H."/>
            <person name="Arnold A.E."/>
            <person name="Ju Y.M."/>
            <person name="Slot J.C."/>
            <person name="Ahrendt S."/>
            <person name="Moore L.P."/>
            <person name="Eastman K.E."/>
            <person name="Scott K."/>
            <person name="Konkel Z."/>
            <person name="Mondo S.J."/>
            <person name="Kuo A."/>
            <person name="Hayes R.D."/>
            <person name="Haridas S."/>
            <person name="Andreopoulos B."/>
            <person name="Riley R."/>
            <person name="LaButti K."/>
            <person name="Pangilinan J."/>
            <person name="Lipzen A."/>
            <person name="Amirebrahimi M."/>
            <person name="Yan J."/>
            <person name="Adam C."/>
            <person name="Keymanesh K."/>
            <person name="Ng V."/>
            <person name="Louie K."/>
            <person name="Northen T."/>
            <person name="Drula E."/>
            <person name="Henrissat B."/>
            <person name="Hsieh H.M."/>
            <person name="Youens-Clark K."/>
            <person name="Lutzoni F."/>
            <person name="Miadlikowska J."/>
            <person name="Eastwood D.C."/>
            <person name="Hamelin R.C."/>
            <person name="Grigoriev I.V."/>
            <person name="U'Ren J.M."/>
        </authorList>
    </citation>
    <scope>NUCLEOTIDE SEQUENCE [LARGE SCALE GENOMIC DNA]</scope>
    <source>
        <strain evidence="1 2">ER1909</strain>
    </source>
</reference>
<name>A0ACC0CQC0_9PEZI</name>
<dbReference type="Proteomes" id="UP001497680">
    <property type="component" value="Unassembled WGS sequence"/>
</dbReference>
<dbReference type="EMBL" id="MU394367">
    <property type="protein sequence ID" value="KAI6082605.1"/>
    <property type="molecule type" value="Genomic_DNA"/>
</dbReference>
<evidence type="ECO:0000313" key="2">
    <source>
        <dbReference type="Proteomes" id="UP001497680"/>
    </source>
</evidence>
<sequence length="671" mass="76848">MNSIIQRITKLRNKNTRILPKTINIHNLCEVCMAVDWIGLVNEKKPTQYGEVKIMRIKQSTEELRKSSCLMCQSIACTIPADQDTADCSLWAVLTGSTTLQFPGIEKFCVALYVGPDQFFAREWNGNPFPLDYCICLLGPKYQICPREISENFIDFSIFKDLIEHCHLKHTSTCGEPNNLKVPGLRVIDCRTRQIIDAPNDCQYLALSYVWGSSLSSSAPLNETTFPAVIEDSIMVTSQLGYDYLWVDRYCIPQQDQMKHTMIGLMGQIYSKASVTLVAAAGEDANYGLPGCGRVPRKPQYQAAMGRLSIIQSPLKASYGLKTTNWPTRGWTYQECYLSHRRLIFTDEQVIYLCNDAYALECLEQSTSDLPRPPLELEYMIPQQPRKQSPSKELTHLNHLQQRISEFTRRQLSYEEDSLDAFLGILEHYKTRDVHHIWGLPIQKDSPGKYVFILAWVHTEASSTRRDAFPSWSWTGWAGGVDFCQPGYGCNDYDVFVNHPPGKVQSLSVLTDYDELATASRYGQAKELEIDTFVVPLSFRHLEPCEYDYYVWSGHILVIEYNSRQNLRKSRPKTVALLEINEERTVGVRPWFDGEMELEDGMLGLVLGHRDVPEAYSGPYTAHDIMVVREVDGCFERVGMILLREVLEEQRLSLEESFLSQKAKRRRIRLR</sequence>
<accession>A0ACC0CQC0</accession>